<dbReference type="Gene3D" id="3.40.50.740">
    <property type="match status" value="1"/>
</dbReference>
<dbReference type="GO" id="GO:1990204">
    <property type="term" value="C:oxidoreductase complex"/>
    <property type="evidence" value="ECO:0007669"/>
    <property type="project" value="UniProtKB-ARBA"/>
</dbReference>
<evidence type="ECO:0000256" key="7">
    <source>
        <dbReference type="ARBA" id="ARBA00023002"/>
    </source>
</evidence>
<dbReference type="SUPFAM" id="SSF50692">
    <property type="entry name" value="ADC-like"/>
    <property type="match status" value="1"/>
</dbReference>
<dbReference type="Pfam" id="PF01568">
    <property type="entry name" value="Molydop_binding"/>
    <property type="match status" value="1"/>
</dbReference>
<dbReference type="Gene3D" id="2.20.25.90">
    <property type="entry name" value="ADC-like domains"/>
    <property type="match status" value="1"/>
</dbReference>
<evidence type="ECO:0000313" key="13">
    <source>
        <dbReference type="Proteomes" id="UP000315252"/>
    </source>
</evidence>
<dbReference type="GO" id="GO:0042128">
    <property type="term" value="P:nitrate assimilation"/>
    <property type="evidence" value="ECO:0007669"/>
    <property type="project" value="UniProtKB-KW"/>
</dbReference>
<dbReference type="SMART" id="SM00926">
    <property type="entry name" value="Molybdop_Fe4S4"/>
    <property type="match status" value="1"/>
</dbReference>
<evidence type="ECO:0000256" key="5">
    <source>
        <dbReference type="ARBA" id="ARBA00022505"/>
    </source>
</evidence>
<proteinExistence type="inferred from homology"/>
<sequence>MKLAPSDCRTVKTTCPYCGVGCGILARRNEEGTVTISGDPTHPANFGRLCSKGVALGETLDLEGRLLTPEVNGASATWDEALSLVAERFSAAVAEHGPESVAFYVSGQLLTEDYYVANKLMKGFIGSANIDTNSRLCMASSVAGHRRAFGSDTVPGCYEDLELADLIVLVGSNLAWCHPVLYQRIVAAKAARPEMKIVVVDPRRTVTADTADLHLAIDPDGDVALFCGLLSHLKNAGVLDEAYIANHTEGLDAALAAADIGPEQVASQTGLTLDEIERFYSLFAATEKTVTLYSQGVNQSVCGTDKVNAIINCHLATGRIGRPGMGPFSITGQPNAMGGREAGGLANMLACHMDLERDDHRSLVRDFWQSPVIADRAGLKAVELFQAVADGRIKALWIMATNPVDSLPDADGVQAAIASCPFVVVSDLLAETDTARHAHVKLPSTGWGEKDGTVTNSERRISRQRAFLPAPGEAKPDWWQMGQVAQLMGHHEAFDYPDPASIFREVAALSAQDNAGARDFDIGDCADMTLHDYERLEPFQWPRPKDTAPGDARFFAKGGFFTANRKARFVPVAPAGREISEASPQFRLNSGRVRDHWHTMTRTGKSARLSAHTAEPFAEIHPDDASRLGITEASIVEVISGDHKARLRALITRRQKAGRLFVPMHWNGLFASAARINALIPPVMDPHSGQPALKSGRVAIRPFKVGLFGFAVSSNKPDPNGCDYWALARCKGGWRLEFALTRTTDDIDGFAARLFREAAAQQLETLAYSDREKHDERRASFDGSRLLNALYLSAEPVAVSRLWAAEQLDKGYDLRQSRYRIIAGRPLGDGRDPGAIVCSCFGVGAKDIGAAVRSGSSSVDAIGRALKAGTNCGSCRSEIQEIVDAESVVAAE</sequence>
<dbReference type="InterPro" id="IPR041957">
    <property type="entry name" value="CT_Nitrate-R-NapA-like"/>
</dbReference>
<dbReference type="InterPro" id="IPR027467">
    <property type="entry name" value="MopterinOxRdtase_cofactor_BS"/>
</dbReference>
<comment type="similarity">
    <text evidence="3">Belongs to the prokaryotic molybdopterin-containing oxidoreductase family. NasA/NapA/NarB subfamily.</text>
</comment>
<dbReference type="GO" id="GO:0046872">
    <property type="term" value="F:metal ion binding"/>
    <property type="evidence" value="ECO:0007669"/>
    <property type="project" value="UniProtKB-KW"/>
</dbReference>
<dbReference type="Gene3D" id="1.10.10.1100">
    <property type="entry name" value="BFD-like [2Fe-2S]-binding domain"/>
    <property type="match status" value="1"/>
</dbReference>
<dbReference type="InterPro" id="IPR006656">
    <property type="entry name" value="Mopterin_OxRdtase"/>
</dbReference>
<dbReference type="InterPro" id="IPR007419">
    <property type="entry name" value="BFD-like_2Fe2S-bd_dom"/>
</dbReference>
<evidence type="ECO:0000256" key="6">
    <source>
        <dbReference type="ARBA" id="ARBA00022723"/>
    </source>
</evidence>
<dbReference type="Proteomes" id="UP000315252">
    <property type="component" value="Unassembled WGS sequence"/>
</dbReference>
<gene>
    <name evidence="12" type="ORF">FKG95_24275</name>
</gene>
<dbReference type="Gene3D" id="3.40.228.10">
    <property type="entry name" value="Dimethylsulfoxide Reductase, domain 2"/>
    <property type="match status" value="1"/>
</dbReference>
<dbReference type="InterPro" id="IPR041854">
    <property type="entry name" value="BFD-like_2Fe2S-bd_dom_sf"/>
</dbReference>
<dbReference type="Gene3D" id="2.40.40.20">
    <property type="match status" value="1"/>
</dbReference>
<dbReference type="InterPro" id="IPR050123">
    <property type="entry name" value="Prok_molybdopt-oxidoreductase"/>
</dbReference>
<dbReference type="OrthoDB" id="9803192at2"/>
<dbReference type="GO" id="GO:0045333">
    <property type="term" value="P:cellular respiration"/>
    <property type="evidence" value="ECO:0007669"/>
    <property type="project" value="UniProtKB-ARBA"/>
</dbReference>
<evidence type="ECO:0000313" key="12">
    <source>
        <dbReference type="EMBL" id="TQV74400.1"/>
    </source>
</evidence>
<dbReference type="GO" id="GO:0016020">
    <property type="term" value="C:membrane"/>
    <property type="evidence" value="ECO:0007669"/>
    <property type="project" value="TreeGrafter"/>
</dbReference>
<keyword evidence="10" id="KW-0534">Nitrate assimilation</keyword>
<dbReference type="GO" id="GO:0051539">
    <property type="term" value="F:4 iron, 4 sulfur cluster binding"/>
    <property type="evidence" value="ECO:0007669"/>
    <property type="project" value="UniProtKB-KW"/>
</dbReference>
<name>A0A545TB10_9PROT</name>
<evidence type="ECO:0000256" key="3">
    <source>
        <dbReference type="ARBA" id="ARBA00008747"/>
    </source>
</evidence>
<evidence type="ECO:0000256" key="8">
    <source>
        <dbReference type="ARBA" id="ARBA00023004"/>
    </source>
</evidence>
<dbReference type="EMBL" id="VHSH01000010">
    <property type="protein sequence ID" value="TQV74400.1"/>
    <property type="molecule type" value="Genomic_DNA"/>
</dbReference>
<organism evidence="12 13">
    <name type="scientific">Denitrobaculum tricleocarpae</name>
    <dbReference type="NCBI Taxonomy" id="2591009"/>
    <lineage>
        <taxon>Bacteria</taxon>
        <taxon>Pseudomonadati</taxon>
        <taxon>Pseudomonadota</taxon>
        <taxon>Alphaproteobacteria</taxon>
        <taxon>Rhodospirillales</taxon>
        <taxon>Rhodospirillaceae</taxon>
        <taxon>Denitrobaculum</taxon>
    </lineage>
</organism>
<accession>A0A545TB10</accession>
<keyword evidence="7" id="KW-0560">Oxidoreductase</keyword>
<comment type="cofactor">
    <cofactor evidence="2">
        <name>[4Fe-4S] cluster</name>
        <dbReference type="ChEBI" id="CHEBI:49883"/>
    </cofactor>
</comment>
<evidence type="ECO:0000256" key="10">
    <source>
        <dbReference type="ARBA" id="ARBA00023063"/>
    </source>
</evidence>
<keyword evidence="5" id="KW-0500">Molybdenum</keyword>
<dbReference type="RefSeq" id="WP_142899031.1">
    <property type="nucleotide sequence ID" value="NZ_ML660061.1"/>
</dbReference>
<keyword evidence="4" id="KW-0004">4Fe-4S</keyword>
<dbReference type="InterPro" id="IPR006657">
    <property type="entry name" value="MoPterin_dinucl-bd_dom"/>
</dbReference>
<protein>
    <submittedName>
        <fullName evidence="12">Nitrate reductase</fullName>
    </submittedName>
</protein>
<evidence type="ECO:0000256" key="1">
    <source>
        <dbReference type="ARBA" id="ARBA00001942"/>
    </source>
</evidence>
<keyword evidence="6" id="KW-0479">Metal-binding</keyword>
<evidence type="ECO:0000256" key="9">
    <source>
        <dbReference type="ARBA" id="ARBA00023014"/>
    </source>
</evidence>
<dbReference type="InterPro" id="IPR006963">
    <property type="entry name" value="Mopterin_OxRdtase_4Fe-4S_dom"/>
</dbReference>
<evidence type="ECO:0000256" key="4">
    <source>
        <dbReference type="ARBA" id="ARBA00022485"/>
    </source>
</evidence>
<dbReference type="PANTHER" id="PTHR43105:SF9">
    <property type="entry name" value="NADPH-FE(3+) OXIDOREDUCTASE SUBUNIT ALPHA"/>
    <property type="match status" value="1"/>
</dbReference>
<comment type="caution">
    <text evidence="12">The sequence shown here is derived from an EMBL/GenBank/DDBJ whole genome shotgun (WGS) entry which is preliminary data.</text>
</comment>
<keyword evidence="13" id="KW-1185">Reference proteome</keyword>
<evidence type="ECO:0000259" key="11">
    <source>
        <dbReference type="PROSITE" id="PS51669"/>
    </source>
</evidence>
<dbReference type="Pfam" id="PF00384">
    <property type="entry name" value="Molybdopterin"/>
    <property type="match status" value="1"/>
</dbReference>
<dbReference type="AlphaFoldDB" id="A0A545TB10"/>
<feature type="domain" description="4Fe-4S Mo/W bis-MGD-type" evidence="11">
    <location>
        <begin position="8"/>
        <end position="64"/>
    </location>
</feature>
<keyword evidence="9" id="KW-0411">Iron-sulfur</keyword>
<dbReference type="Pfam" id="PF04324">
    <property type="entry name" value="Fer2_BFD"/>
    <property type="match status" value="1"/>
</dbReference>
<dbReference type="InterPro" id="IPR009010">
    <property type="entry name" value="Asp_de-COase-like_dom_sf"/>
</dbReference>
<dbReference type="GO" id="GO:0016491">
    <property type="term" value="F:oxidoreductase activity"/>
    <property type="evidence" value="ECO:0007669"/>
    <property type="project" value="UniProtKB-KW"/>
</dbReference>
<dbReference type="GO" id="GO:0043546">
    <property type="term" value="F:molybdopterin cofactor binding"/>
    <property type="evidence" value="ECO:0007669"/>
    <property type="project" value="InterPro"/>
</dbReference>
<reference evidence="12 13" key="1">
    <citation type="submission" date="2019-06" db="EMBL/GenBank/DDBJ databases">
        <title>Whole genome sequence for Rhodospirillaceae sp. R148.</title>
        <authorList>
            <person name="Wang G."/>
        </authorList>
    </citation>
    <scope>NUCLEOTIDE SEQUENCE [LARGE SCALE GENOMIC DNA]</scope>
    <source>
        <strain evidence="12 13">R148</strain>
    </source>
</reference>
<dbReference type="PROSITE" id="PS00551">
    <property type="entry name" value="MOLYBDOPTERIN_PROK_1"/>
    <property type="match status" value="1"/>
</dbReference>
<evidence type="ECO:0000256" key="2">
    <source>
        <dbReference type="ARBA" id="ARBA00001966"/>
    </source>
</evidence>
<keyword evidence="8" id="KW-0408">Iron</keyword>
<dbReference type="CDD" id="cd02791">
    <property type="entry name" value="MopB_CT_Nitrate-R-NapA-like"/>
    <property type="match status" value="1"/>
</dbReference>
<dbReference type="PANTHER" id="PTHR43105">
    <property type="entry name" value="RESPIRATORY NITRATE REDUCTASE"/>
    <property type="match status" value="1"/>
</dbReference>
<dbReference type="CDD" id="cd02754">
    <property type="entry name" value="MopB_Nitrate-R-NapA-like"/>
    <property type="match status" value="1"/>
</dbReference>
<comment type="cofactor">
    <cofactor evidence="1">
        <name>Mo-bis(molybdopterin guanine dinucleotide)</name>
        <dbReference type="ChEBI" id="CHEBI:60539"/>
    </cofactor>
</comment>
<dbReference type="SUPFAM" id="SSF53706">
    <property type="entry name" value="Formate dehydrogenase/DMSO reductase, domains 1-3"/>
    <property type="match status" value="1"/>
</dbReference>
<dbReference type="Pfam" id="PF04879">
    <property type="entry name" value="Molybdop_Fe4S4"/>
    <property type="match status" value="1"/>
</dbReference>
<dbReference type="PROSITE" id="PS51669">
    <property type="entry name" value="4FE4S_MOW_BIS_MGD"/>
    <property type="match status" value="1"/>
</dbReference>